<dbReference type="Proteomes" id="UP000216107">
    <property type="component" value="Unassembled WGS sequence"/>
</dbReference>
<evidence type="ECO:0000313" key="2">
    <source>
        <dbReference type="EMBL" id="PAS92000.1"/>
    </source>
</evidence>
<keyword evidence="2" id="KW-0645">Protease</keyword>
<dbReference type="EMBL" id="NMRN01000051">
    <property type="protein sequence ID" value="PAS92000.1"/>
    <property type="molecule type" value="Genomic_DNA"/>
</dbReference>
<dbReference type="EMBL" id="MDUX01000027">
    <property type="protein sequence ID" value="KAF7599145.1"/>
    <property type="molecule type" value="Genomic_DNA"/>
</dbReference>
<dbReference type="RefSeq" id="WP_095524668.1">
    <property type="nucleotide sequence ID" value="NZ_MDUX01000027.1"/>
</dbReference>
<dbReference type="AlphaFoldDB" id="A0A272EQL1"/>
<organism evidence="2 3">
    <name type="scientific">Candidatus Dactylopiibacterium carminicum</name>
    <dbReference type="NCBI Taxonomy" id="857335"/>
    <lineage>
        <taxon>Bacteria</taxon>
        <taxon>Pseudomonadati</taxon>
        <taxon>Pseudomonadota</taxon>
        <taxon>Betaproteobacteria</taxon>
        <taxon>Rhodocyclales</taxon>
        <taxon>Rhodocyclaceae</taxon>
        <taxon>Candidatus Dactylopiibacterium</taxon>
    </lineage>
</organism>
<gene>
    <name evidence="1" type="ORF">BGI27_09630</name>
    <name evidence="2" type="ORF">CGU29_13570</name>
</gene>
<dbReference type="PIRSF" id="PIRSF029285">
    <property type="entry name" value="Aminopept"/>
    <property type="match status" value="1"/>
</dbReference>
<reference evidence="2 3" key="2">
    <citation type="submission" date="2017-07" db="EMBL/GenBank/DDBJ databases">
        <title>Candidatus Dactylopiibacterium carminicum, a nitrogen-fixing symbiont of the cochineal insect Dactylopius coccus and Dactylopius opuntiae (Hemiptera: Coccoidea: Dactylopiidae).</title>
        <authorList>
            <person name="Vera A."/>
        </authorList>
    </citation>
    <scope>NUCLEOTIDE SEQUENCE [LARGE SCALE GENOMIC DNA]</scope>
    <source>
        <strain evidence="2 3">NFDCM</strain>
    </source>
</reference>
<dbReference type="GO" id="GO:0004177">
    <property type="term" value="F:aminopeptidase activity"/>
    <property type="evidence" value="ECO:0007669"/>
    <property type="project" value="UniProtKB-KW"/>
</dbReference>
<evidence type="ECO:0000313" key="4">
    <source>
        <dbReference type="Proteomes" id="UP000623509"/>
    </source>
</evidence>
<keyword evidence="2" id="KW-0031">Aminopeptidase</keyword>
<name>A0A272EQL1_9RHOO</name>
<dbReference type="Pfam" id="PF10023">
    <property type="entry name" value="Aminopep"/>
    <property type="match status" value="1"/>
</dbReference>
<comment type="caution">
    <text evidence="2">The sequence shown here is derived from an EMBL/GenBank/DDBJ whole genome shotgun (WGS) entry which is preliminary data.</text>
</comment>
<reference evidence="1 4" key="1">
    <citation type="submission" date="2016-08" db="EMBL/GenBank/DDBJ databases">
        <title>Candidatus Dactylopiibacterium carminicum genome sequence.</title>
        <authorList>
            <person name="Ramirez-Puebla S.T."/>
            <person name="Ormeno-Orrillo E."/>
            <person name="Vera-Ponce De Leon A."/>
            <person name="Luis L."/>
            <person name="Sanchez-Flores A."/>
            <person name="Monica R."/>
            <person name="Martinez-Romero E."/>
        </authorList>
    </citation>
    <scope>NUCLEOTIDE SEQUENCE [LARGE SCALE GENOMIC DNA]</scope>
    <source>
        <strain evidence="1">END1</strain>
    </source>
</reference>
<dbReference type="PROSITE" id="PS51257">
    <property type="entry name" value="PROKAR_LIPOPROTEIN"/>
    <property type="match status" value="1"/>
</dbReference>
<keyword evidence="4" id="KW-1185">Reference proteome</keyword>
<dbReference type="InterPro" id="IPR014553">
    <property type="entry name" value="Aminopept"/>
</dbReference>
<evidence type="ECO:0000313" key="3">
    <source>
        <dbReference type="Proteomes" id="UP000216107"/>
    </source>
</evidence>
<dbReference type="Proteomes" id="UP000623509">
    <property type="component" value="Unassembled WGS sequence"/>
</dbReference>
<sequence length="355" mass="39697">MPPRPRDPRVAGKAPMKRACAGLLLLLLGGCANLGYYGQSVRGQLYLWWRAAPVEQVLADPEVSAPLRARLQSSQAIRDFAVSHLDLPDNRSYRRYADLQRPFAVWNVIATPPDSLTPHPFCPPLVGCLPYQGFFSEAEALRRADALRAEGLETITYGVAAYSTLGWFADPLLNTFMGLPEPELAGLIFHELTHQQVFVKDDVAFNESLASFVEAQGIREWLGTRPEELAAWQTRRARGDRLRGLVLAARDELAALYAAHPADWAARKAMRLARLREDLAALWREAGAEPRGLWFDTPLGNPQLTLVATYHAWEPAWQRLFVASKQDWPAFWQAVREIAQRSSAGREACLRGESC</sequence>
<proteinExistence type="predicted"/>
<accession>A0A272EQL1</accession>
<protein>
    <submittedName>
        <fullName evidence="2">Aminopeptidase</fullName>
    </submittedName>
</protein>
<dbReference type="OrthoDB" id="357991at2"/>
<keyword evidence="2" id="KW-0378">Hydrolase</keyword>
<evidence type="ECO:0000313" key="1">
    <source>
        <dbReference type="EMBL" id="KAF7599145.1"/>
    </source>
</evidence>